<name>A0AAE9AZT6_9ACTN</name>
<evidence type="ECO:0000313" key="2">
    <source>
        <dbReference type="Proteomes" id="UP000318720"/>
    </source>
</evidence>
<evidence type="ECO:0000313" key="1">
    <source>
        <dbReference type="EMBL" id="TQE31051.1"/>
    </source>
</evidence>
<protein>
    <submittedName>
        <fullName evidence="1">ATP-grasp ribosomal peptide maturase</fullName>
    </submittedName>
</protein>
<dbReference type="GO" id="GO:0005737">
    <property type="term" value="C:cytoplasm"/>
    <property type="evidence" value="ECO:0007669"/>
    <property type="project" value="TreeGrafter"/>
</dbReference>
<dbReference type="SUPFAM" id="SSF56059">
    <property type="entry name" value="Glutathione synthetase ATP-binding domain-like"/>
    <property type="match status" value="1"/>
</dbReference>
<dbReference type="GO" id="GO:0009432">
    <property type="term" value="P:SOS response"/>
    <property type="evidence" value="ECO:0007669"/>
    <property type="project" value="TreeGrafter"/>
</dbReference>
<dbReference type="AlphaFoldDB" id="A0AAE9AZT6"/>
<gene>
    <name evidence="1" type="primary">tgmB</name>
    <name evidence="1" type="ORF">Sipo8835_22755</name>
</gene>
<dbReference type="PANTHER" id="PTHR21621:SF0">
    <property type="entry name" value="BETA-CITRYLGLUTAMATE SYNTHASE B-RELATED"/>
    <property type="match status" value="1"/>
</dbReference>
<dbReference type="InterPro" id="IPR026449">
    <property type="entry name" value="GRASP_SAV_5884"/>
</dbReference>
<dbReference type="EMBL" id="SPAZ01000186">
    <property type="protein sequence ID" value="TQE31051.1"/>
    <property type="molecule type" value="Genomic_DNA"/>
</dbReference>
<dbReference type="NCBIfam" id="TIGR04187">
    <property type="entry name" value="GRASP_SAV_5884"/>
    <property type="match status" value="1"/>
</dbReference>
<reference evidence="1 2" key="1">
    <citation type="submission" date="2019-03" db="EMBL/GenBank/DDBJ databases">
        <title>Comparative genomic analyses of the sweetpotato soil rot pathogen, Streptomyces ipomoeae.</title>
        <authorList>
            <person name="Ruschel Soares N."/>
            <person name="Badger J.H."/>
            <person name="Huguet-Tapia J.C."/>
            <person name="Clark C.A."/>
            <person name="Pettis G.S."/>
        </authorList>
    </citation>
    <scope>NUCLEOTIDE SEQUENCE [LARGE SCALE GENOMIC DNA]</scope>
    <source>
        <strain evidence="1 2">88-35</strain>
    </source>
</reference>
<dbReference type="RefSeq" id="WP_141583451.1">
    <property type="nucleotide sequence ID" value="NZ_SPAY01000340.1"/>
</dbReference>
<dbReference type="GO" id="GO:0018169">
    <property type="term" value="F:ribosomal S6-glutamic acid ligase activity"/>
    <property type="evidence" value="ECO:0007669"/>
    <property type="project" value="TreeGrafter"/>
</dbReference>
<sequence length="320" mass="35080">MTPPRPVVVLTALDDLTADHVTTELHLRDVPVVRLDPGSPTEVTFSAQAGCGWSWHGPLTTPTRALGVEDARAVYYRRPSRYVPPDSLDDQEGDFATAQFRHGLGGLLAALPGSLYVNHPHRNAGAEFKPRQITEAVRAGLDVPPTLVTNDPAAARSFAKEYGPVVYKPLRSTEYREGGESRTIWVRPVEADEIGDGVGVCPHLFQQTVTKTGDVRVAAVGDRLFATRITTDGDHLDWRLDHDLISCTPIDVPSPVRRGIRAYLRAFGLVFGAFDFALEAGGAWRFLECNPNGQWAFVDRDTIRAITRALADVLEKGHPE</sequence>
<accession>A0AAE9AZT6</accession>
<comment type="caution">
    <text evidence="1">The sequence shown here is derived from an EMBL/GenBank/DDBJ whole genome shotgun (WGS) entry which is preliminary data.</text>
</comment>
<proteinExistence type="predicted"/>
<organism evidence="1 2">
    <name type="scientific">Streptomyces ipomoeae</name>
    <dbReference type="NCBI Taxonomy" id="103232"/>
    <lineage>
        <taxon>Bacteria</taxon>
        <taxon>Bacillati</taxon>
        <taxon>Actinomycetota</taxon>
        <taxon>Actinomycetes</taxon>
        <taxon>Kitasatosporales</taxon>
        <taxon>Streptomycetaceae</taxon>
        <taxon>Streptomyces</taxon>
    </lineage>
</organism>
<dbReference type="Gene3D" id="3.30.470.20">
    <property type="entry name" value="ATP-grasp fold, B domain"/>
    <property type="match status" value="1"/>
</dbReference>
<dbReference type="Proteomes" id="UP000318720">
    <property type="component" value="Unassembled WGS sequence"/>
</dbReference>
<dbReference type="PANTHER" id="PTHR21621">
    <property type="entry name" value="RIBOSOMAL PROTEIN S6 MODIFICATION PROTEIN"/>
    <property type="match status" value="1"/>
</dbReference>